<sequence>MHWSSATYEGTKPPGVRSHTTTRVGSKLFVIGGSASDDSFNNVTVFDADTFFWYKPEVRGSAEFGPHRAHSATLVQNGCDIFVFGGGDGPNYFDTLFILNTKTMAWSQPKVTGTGPGPRRAHSATLVGKDLYIFGGGDGRKALNDIFILDTDLLAWRNCEVKGDVPPPRGYHASCLLDNNKILVYGGSDGQECFSDVAIFDTVSSTWSKQKVINPKPRLGHTVSAIGNTVFAFGGHNGTDYVNELDVLSVRGQEWTSLPHTGTSPQPRGYHTATYYDSRLFVYGGFDNSKCFDEITVLDLSIYAYFGLGEK</sequence>
<dbReference type="RefSeq" id="XP_004335664.1">
    <property type="nucleotide sequence ID" value="XM_004335616.1"/>
</dbReference>
<name>L8GN55_ACACF</name>
<dbReference type="Proteomes" id="UP000011083">
    <property type="component" value="Unassembled WGS sequence"/>
</dbReference>
<dbReference type="InterPro" id="IPR015915">
    <property type="entry name" value="Kelch-typ_b-propeller"/>
</dbReference>
<evidence type="ECO:0000313" key="2">
    <source>
        <dbReference type="Proteomes" id="UP000011083"/>
    </source>
</evidence>
<gene>
    <name evidence="1" type="ORF">ACA1_038360</name>
</gene>
<accession>L8GN55</accession>
<dbReference type="Gene3D" id="2.120.10.80">
    <property type="entry name" value="Kelch-type beta propeller"/>
    <property type="match status" value="2"/>
</dbReference>
<reference evidence="1 2" key="1">
    <citation type="journal article" date="2013" name="Genome Biol.">
        <title>Genome of Acanthamoeba castellanii highlights extensive lateral gene transfer and early evolution of tyrosine kinase signaling.</title>
        <authorList>
            <person name="Clarke M."/>
            <person name="Lohan A.J."/>
            <person name="Liu B."/>
            <person name="Lagkouvardos I."/>
            <person name="Roy S."/>
            <person name="Zafar N."/>
            <person name="Bertelli C."/>
            <person name="Schilde C."/>
            <person name="Kianianmomeni A."/>
            <person name="Burglin T.R."/>
            <person name="Frech C."/>
            <person name="Turcotte B."/>
            <person name="Kopec K.O."/>
            <person name="Synnott J.M."/>
            <person name="Choo C."/>
            <person name="Paponov I."/>
            <person name="Finkler A."/>
            <person name="Soon Heng Tan C."/>
            <person name="Hutchins A.P."/>
            <person name="Weinmeier T."/>
            <person name="Rattei T."/>
            <person name="Chu J.S."/>
            <person name="Gimenez G."/>
            <person name="Irimia M."/>
            <person name="Rigden D.J."/>
            <person name="Fitzpatrick D.A."/>
            <person name="Lorenzo-Morales J."/>
            <person name="Bateman A."/>
            <person name="Chiu C.H."/>
            <person name="Tang P."/>
            <person name="Hegemann P."/>
            <person name="Fromm H."/>
            <person name="Raoult D."/>
            <person name="Greub G."/>
            <person name="Miranda-Saavedra D."/>
            <person name="Chen N."/>
            <person name="Nash P."/>
            <person name="Ginger M.L."/>
            <person name="Horn M."/>
            <person name="Schaap P."/>
            <person name="Caler L."/>
            <person name="Loftus B."/>
        </authorList>
    </citation>
    <scope>NUCLEOTIDE SEQUENCE [LARGE SCALE GENOMIC DNA]</scope>
    <source>
        <strain evidence="1 2">Neff</strain>
    </source>
</reference>
<evidence type="ECO:0000313" key="1">
    <source>
        <dbReference type="EMBL" id="ELR13651.1"/>
    </source>
</evidence>
<proteinExistence type="predicted"/>
<dbReference type="EMBL" id="KB008087">
    <property type="protein sequence ID" value="ELR13651.1"/>
    <property type="molecule type" value="Genomic_DNA"/>
</dbReference>
<dbReference type="InterPro" id="IPR011043">
    <property type="entry name" value="Gal_Oxase/kelch_b-propeller"/>
</dbReference>
<dbReference type="KEGG" id="acan:ACA1_038360"/>
<dbReference type="VEuPathDB" id="AmoebaDB:ACA1_038360"/>
<dbReference type="Pfam" id="PF24681">
    <property type="entry name" value="Kelch_KLHDC2_KLHL20_DRC7"/>
    <property type="match status" value="1"/>
</dbReference>
<dbReference type="PANTHER" id="PTHR23244">
    <property type="entry name" value="KELCH REPEAT DOMAIN"/>
    <property type="match status" value="1"/>
</dbReference>
<dbReference type="InterPro" id="IPR006652">
    <property type="entry name" value="Kelch_1"/>
</dbReference>
<protein>
    <submittedName>
        <fullName evidence="1">Kelch repeatcontaining protein</fullName>
    </submittedName>
</protein>
<dbReference type="AlphaFoldDB" id="L8GN55"/>
<dbReference type="SMART" id="SM00612">
    <property type="entry name" value="Kelch"/>
    <property type="match status" value="4"/>
</dbReference>
<dbReference type="OMA" id="CIPNPHR"/>
<keyword evidence="2" id="KW-1185">Reference proteome</keyword>
<dbReference type="PANTHER" id="PTHR23244:SF456">
    <property type="entry name" value="MULTIPLE EPIDERMAL GROWTH FACTOR-LIKE DOMAINS PROTEIN 8"/>
    <property type="match status" value="1"/>
</dbReference>
<dbReference type="OrthoDB" id="13374at2759"/>
<organism evidence="1 2">
    <name type="scientific">Acanthamoeba castellanii (strain ATCC 30010 / Neff)</name>
    <dbReference type="NCBI Taxonomy" id="1257118"/>
    <lineage>
        <taxon>Eukaryota</taxon>
        <taxon>Amoebozoa</taxon>
        <taxon>Discosea</taxon>
        <taxon>Longamoebia</taxon>
        <taxon>Centramoebida</taxon>
        <taxon>Acanthamoebidae</taxon>
        <taxon>Acanthamoeba</taxon>
    </lineage>
</organism>
<dbReference type="SUPFAM" id="SSF50965">
    <property type="entry name" value="Galactose oxidase, central domain"/>
    <property type="match status" value="1"/>
</dbReference>
<dbReference type="GeneID" id="14914184"/>